<reference evidence="6" key="1">
    <citation type="submission" date="2016-10" db="EMBL/GenBank/DDBJ databases">
        <title>Chloroplast genomes as a tool to resolve red algal phylogenies: a case study in the Nemaliales.</title>
        <authorList>
            <person name="Costa J.F."/>
            <person name="Lin S.M."/>
            <person name="Macaya E.C."/>
            <person name="Fernandez-Garcia C."/>
            <person name="Verbruggen H."/>
        </authorList>
    </citation>
    <scope>NUCLEOTIDE SEQUENCE</scope>
    <source>
        <strain evidence="6">JFC0074</strain>
    </source>
</reference>
<sequence length="72" mass="8872">MKKLKIEDIRIMNSEDINNEILTIKKRLFDFRMQLATRQQIKPHIIKEYKKQLSQLMTIKHEKYHDKTNNKM</sequence>
<evidence type="ECO:0000313" key="6">
    <source>
        <dbReference type="EMBL" id="SCW21804.1"/>
    </source>
</evidence>
<dbReference type="Gene3D" id="1.10.287.310">
    <property type="match status" value="1"/>
</dbReference>
<dbReference type="GO" id="GO:0009507">
    <property type="term" value="C:chloroplast"/>
    <property type="evidence" value="ECO:0007669"/>
    <property type="project" value="UniProtKB-SubCell"/>
</dbReference>
<reference evidence="6" key="2">
    <citation type="submission" date="2016-10" db="EMBL/GenBank/DDBJ databases">
        <authorList>
            <person name="de Groot N.N."/>
        </authorList>
    </citation>
    <scope>NUCLEOTIDE SEQUENCE</scope>
    <source>
        <strain evidence="6">JFC0074</strain>
    </source>
</reference>
<comment type="similarity">
    <text evidence="1 5">Belongs to the universal ribosomal protein uL29 family.</text>
</comment>
<dbReference type="NCBIfam" id="TIGR00012">
    <property type="entry name" value="L29"/>
    <property type="match status" value="1"/>
</dbReference>
<gene>
    <name evidence="5 6" type="primary">rpl29</name>
    <name evidence="6" type="ORF">JFC0074_170</name>
</gene>
<dbReference type="PANTHER" id="PTHR10916:SF0">
    <property type="entry name" value="LARGE RIBOSOMAL SUBUNIT PROTEIN UL29C"/>
    <property type="match status" value="1"/>
</dbReference>
<keyword evidence="2 5" id="KW-0689">Ribosomal protein</keyword>
<dbReference type="HAMAP" id="MF_00374">
    <property type="entry name" value="Ribosomal_uL29"/>
    <property type="match status" value="1"/>
</dbReference>
<evidence type="ECO:0000256" key="5">
    <source>
        <dbReference type="HAMAP-Rule" id="MF_00374"/>
    </source>
</evidence>
<dbReference type="GO" id="GO:0006412">
    <property type="term" value="P:translation"/>
    <property type="evidence" value="ECO:0007669"/>
    <property type="project" value="UniProtKB-UniRule"/>
</dbReference>
<evidence type="ECO:0000256" key="4">
    <source>
        <dbReference type="ARBA" id="ARBA00040028"/>
    </source>
</evidence>
<keyword evidence="6" id="KW-0934">Plastid</keyword>
<dbReference type="GeneID" id="29998792"/>
<dbReference type="InterPro" id="IPR036049">
    <property type="entry name" value="Ribosomal_uL29_sf"/>
</dbReference>
<dbReference type="InterPro" id="IPR001854">
    <property type="entry name" value="Ribosomal_uL29"/>
</dbReference>
<evidence type="ECO:0000256" key="3">
    <source>
        <dbReference type="ARBA" id="ARBA00023274"/>
    </source>
</evidence>
<proteinExistence type="inferred from homology"/>
<dbReference type="SUPFAM" id="SSF46561">
    <property type="entry name" value="Ribosomal protein L29 (L29p)"/>
    <property type="match status" value="1"/>
</dbReference>
<organism evidence="6">
    <name type="scientific">Galaxaura rugosa</name>
    <dbReference type="NCBI Taxonomy" id="268570"/>
    <lineage>
        <taxon>Eukaryota</taxon>
        <taxon>Rhodophyta</taxon>
        <taxon>Florideophyceae</taxon>
        <taxon>Nemaliophycidae</taxon>
        <taxon>Nemaliales</taxon>
        <taxon>Galaxauraceae</taxon>
        <taxon>Galaxaura</taxon>
    </lineage>
</organism>
<protein>
    <recommendedName>
        <fullName evidence="4 5">Large ribosomal subunit protein uL29c</fullName>
    </recommendedName>
</protein>
<dbReference type="PANTHER" id="PTHR10916">
    <property type="entry name" value="60S RIBOSOMAL PROTEIN L35/50S RIBOSOMAL PROTEIN L29"/>
    <property type="match status" value="1"/>
</dbReference>
<dbReference type="CDD" id="cd00427">
    <property type="entry name" value="Ribosomal_L29_HIP"/>
    <property type="match status" value="1"/>
</dbReference>
<evidence type="ECO:0000256" key="2">
    <source>
        <dbReference type="ARBA" id="ARBA00022980"/>
    </source>
</evidence>
<geneLocation type="chloroplast" evidence="6"/>
<dbReference type="AlphaFoldDB" id="A0A1G4NT55"/>
<accession>A0A1G4NT55</accession>
<dbReference type="EMBL" id="LT622865">
    <property type="protein sequence ID" value="SCW21804.1"/>
    <property type="molecule type" value="Genomic_DNA"/>
</dbReference>
<dbReference type="InterPro" id="IPR050063">
    <property type="entry name" value="Ribosomal_protein_uL29"/>
</dbReference>
<evidence type="ECO:0000256" key="1">
    <source>
        <dbReference type="ARBA" id="ARBA00009254"/>
    </source>
</evidence>
<comment type="subcellular location">
    <subcellularLocation>
        <location evidence="5">Plastid</location>
        <location evidence="5">Chloroplast</location>
    </subcellularLocation>
</comment>
<dbReference type="GO" id="GO:0022625">
    <property type="term" value="C:cytosolic large ribosomal subunit"/>
    <property type="evidence" value="ECO:0007669"/>
    <property type="project" value="TreeGrafter"/>
</dbReference>
<keyword evidence="6" id="KW-0150">Chloroplast</keyword>
<dbReference type="Pfam" id="PF00831">
    <property type="entry name" value="Ribosomal_L29"/>
    <property type="match status" value="1"/>
</dbReference>
<name>A0A1G4NT55_9FLOR</name>
<keyword evidence="3 5" id="KW-0687">Ribonucleoprotein</keyword>
<dbReference type="GO" id="GO:0003735">
    <property type="term" value="F:structural constituent of ribosome"/>
    <property type="evidence" value="ECO:0007669"/>
    <property type="project" value="InterPro"/>
</dbReference>
<dbReference type="RefSeq" id="YP_009313550.1">
    <property type="nucleotide sequence ID" value="NC_031657.1"/>
</dbReference>